<dbReference type="Proteomes" id="UP000317494">
    <property type="component" value="Unassembled WGS sequence"/>
</dbReference>
<dbReference type="PANTHER" id="PTHR14326">
    <property type="entry name" value="TARGETING PROTEIN FOR XKLP2"/>
    <property type="match status" value="1"/>
</dbReference>
<feature type="compositionally biased region" description="Polar residues" evidence="7">
    <location>
        <begin position="198"/>
        <end position="210"/>
    </location>
</feature>
<feature type="region of interest" description="Disordered" evidence="7">
    <location>
        <begin position="81"/>
        <end position="135"/>
    </location>
</feature>
<dbReference type="GO" id="GO:0060236">
    <property type="term" value="P:regulation of mitotic spindle organization"/>
    <property type="evidence" value="ECO:0007669"/>
    <property type="project" value="InterPro"/>
</dbReference>
<dbReference type="GO" id="GO:0005874">
    <property type="term" value="C:microtubule"/>
    <property type="evidence" value="ECO:0007669"/>
    <property type="project" value="InterPro"/>
</dbReference>
<feature type="compositionally biased region" description="Pro residues" evidence="7">
    <location>
        <begin position="383"/>
        <end position="402"/>
    </location>
</feature>
<evidence type="ECO:0000313" key="10">
    <source>
        <dbReference type="EMBL" id="TPX50531.1"/>
    </source>
</evidence>
<dbReference type="GO" id="GO:0005634">
    <property type="term" value="C:nucleus"/>
    <property type="evidence" value="ECO:0007669"/>
    <property type="project" value="UniProtKB-SubCell"/>
</dbReference>
<dbReference type="InterPro" id="IPR027329">
    <property type="entry name" value="TPX2_C"/>
</dbReference>
<sequence>MGKRRSARVTKAAVSASILDCEETPKASQINARTEHHVENHKNTSNSEHQRDMTFLDSEFEFNAPQFHDFSNHNEDAEHEINVDGWFDKRLPTPKVSRRSSKRKSDAPVEAANDEVFGESRRSTRRMTRASTVAAKAPQYEHNLFQPVMAQQLTPDGQQPIIEEQPKQQSPLKSTVTQVAEMLAEEFEVQTVKPPSEFGSSTASNNTFESPSKKAARSMKPDLHKMKLRTRMPTLGAATAKAAIKKKAMAKRPGLTVPEPFHFHTTLKEHGNEVTAVTPPKSPFEPLAQKVKKFEAKTPERFKSKPVKPQPTKVQDHKLTHPKSPFLRSKLRARPKHIPSREELEAAEMASIQPFKAKPVDPRIVNGSVKSSAPKKNPLTVPKSPPITKPKGPAPPAPPPPRVVKATPLPDLSRPFEAIREHRIVLPDDRFHLPGEEYSQRKRAEFETTLRQQKEEEERLRQFIAQPLPVEILEGPSHLPRREIQLTEPQPFHLHTDERGATYQHAFQEKVSKEMEEKENAARFKAHPLPDLSSKFEVKKSDRVLTEPEDIELHTMVRAEDRRVFDEELRKKEEEQEAERRRQAERLQREEEEGLKVVRQQLVHKAQPIRHYPPIAIKPSNKKLTEPESPNIGDKRRVVEGRISKKRVAAKSSSH</sequence>
<evidence type="ECO:0000313" key="11">
    <source>
        <dbReference type="EMBL" id="TPX53576.1"/>
    </source>
</evidence>
<keyword evidence="4" id="KW-0963">Cytoplasm</keyword>
<evidence type="ECO:0000256" key="6">
    <source>
        <dbReference type="ARBA" id="ARBA00023242"/>
    </source>
</evidence>
<dbReference type="InterPro" id="IPR027330">
    <property type="entry name" value="TPX2_central_dom"/>
</dbReference>
<evidence type="ECO:0000256" key="1">
    <source>
        <dbReference type="ARBA" id="ARBA00004123"/>
    </source>
</evidence>
<dbReference type="Pfam" id="PF06886">
    <property type="entry name" value="TPX2"/>
    <property type="match status" value="1"/>
</dbReference>
<proteinExistence type="inferred from homology"/>
<evidence type="ECO:0000256" key="2">
    <source>
        <dbReference type="ARBA" id="ARBA00004186"/>
    </source>
</evidence>
<comment type="subcellular location">
    <subcellularLocation>
        <location evidence="2">Cytoplasm</location>
        <location evidence="2">Cytoskeleton</location>
        <location evidence="2">Spindle</location>
    </subcellularLocation>
    <subcellularLocation>
        <location evidence="1">Nucleus</location>
    </subcellularLocation>
</comment>
<feature type="domain" description="TPX2 central" evidence="9">
    <location>
        <begin position="318"/>
        <end position="378"/>
    </location>
</feature>
<gene>
    <name evidence="10" type="ORF">SeLEV6574_g00831</name>
    <name evidence="11" type="ORF">SeMB42_g00675</name>
</gene>
<feature type="compositionally biased region" description="Basic and acidic residues" evidence="7">
    <location>
        <begin position="568"/>
        <end position="589"/>
    </location>
</feature>
<feature type="compositionally biased region" description="Basic and acidic residues" evidence="7">
    <location>
        <begin position="633"/>
        <end position="643"/>
    </location>
</feature>
<evidence type="ECO:0000256" key="7">
    <source>
        <dbReference type="SAM" id="MobiDB-lite"/>
    </source>
</evidence>
<evidence type="ECO:0008006" key="14">
    <source>
        <dbReference type="Google" id="ProtNLM"/>
    </source>
</evidence>
<feature type="region of interest" description="Disordered" evidence="7">
    <location>
        <begin position="29"/>
        <end position="58"/>
    </location>
</feature>
<feature type="domain" description="TPX2 C-terminal" evidence="8">
    <location>
        <begin position="551"/>
        <end position="625"/>
    </location>
</feature>
<dbReference type="VEuPathDB" id="FungiDB:SeMB42_g00675"/>
<dbReference type="PANTHER" id="PTHR14326:SF44">
    <property type="entry name" value="TARGETING PROTEIN FOR XKLP2"/>
    <property type="match status" value="1"/>
</dbReference>
<organism evidence="11 12">
    <name type="scientific">Synchytrium endobioticum</name>
    <dbReference type="NCBI Taxonomy" id="286115"/>
    <lineage>
        <taxon>Eukaryota</taxon>
        <taxon>Fungi</taxon>
        <taxon>Fungi incertae sedis</taxon>
        <taxon>Chytridiomycota</taxon>
        <taxon>Chytridiomycota incertae sedis</taxon>
        <taxon>Chytridiomycetes</taxon>
        <taxon>Synchytriales</taxon>
        <taxon>Synchytriaceae</taxon>
        <taxon>Synchytrium</taxon>
    </lineage>
</organism>
<feature type="compositionally biased region" description="Basic residues" evidence="7">
    <location>
        <begin position="329"/>
        <end position="338"/>
    </location>
</feature>
<evidence type="ECO:0000256" key="5">
    <source>
        <dbReference type="ARBA" id="ARBA00023212"/>
    </source>
</evidence>
<comment type="similarity">
    <text evidence="3">Belongs to the TPX2 family.</text>
</comment>
<dbReference type="InterPro" id="IPR009675">
    <property type="entry name" value="TPX2_fam"/>
</dbReference>
<reference evidence="12 13" key="1">
    <citation type="journal article" date="2019" name="Sci. Rep.">
        <title>Comparative genomics of chytrid fungi reveal insights into the obligate biotrophic and pathogenic lifestyle of Synchytrium endobioticum.</title>
        <authorList>
            <person name="van de Vossenberg B.T.L.H."/>
            <person name="Warris S."/>
            <person name="Nguyen H.D.T."/>
            <person name="van Gent-Pelzer M.P.E."/>
            <person name="Joly D.L."/>
            <person name="van de Geest H.C."/>
            <person name="Bonants P.J.M."/>
            <person name="Smith D.S."/>
            <person name="Levesque C.A."/>
            <person name="van der Lee T.A.J."/>
        </authorList>
    </citation>
    <scope>NUCLEOTIDE SEQUENCE [LARGE SCALE GENOMIC DNA]</scope>
    <source>
        <strain evidence="10 13">LEV6574</strain>
        <strain evidence="11 12">MB42</strain>
    </source>
</reference>
<dbReference type="Proteomes" id="UP000320475">
    <property type="component" value="Unassembled WGS sequence"/>
</dbReference>
<evidence type="ECO:0000259" key="8">
    <source>
        <dbReference type="Pfam" id="PF06886"/>
    </source>
</evidence>
<dbReference type="AlphaFoldDB" id="A0A507DQ06"/>
<name>A0A507DQ06_9FUNG</name>
<dbReference type="EMBL" id="QEAN01000014">
    <property type="protein sequence ID" value="TPX53576.1"/>
    <property type="molecule type" value="Genomic_DNA"/>
</dbReference>
<dbReference type="Pfam" id="PF12214">
    <property type="entry name" value="TPX2_importin"/>
    <property type="match status" value="2"/>
</dbReference>
<keyword evidence="6" id="KW-0539">Nucleus</keyword>
<dbReference type="EMBL" id="QEAM01000016">
    <property type="protein sequence ID" value="TPX50531.1"/>
    <property type="molecule type" value="Genomic_DNA"/>
</dbReference>
<accession>A0A507DQ06</accession>
<keyword evidence="12" id="KW-1185">Reference proteome</keyword>
<evidence type="ECO:0000313" key="12">
    <source>
        <dbReference type="Proteomes" id="UP000317494"/>
    </source>
</evidence>
<dbReference type="STRING" id="286115.A0A507DQ06"/>
<feature type="compositionally biased region" description="Basic and acidic residues" evidence="7">
    <location>
        <begin position="33"/>
        <end position="54"/>
    </location>
</feature>
<evidence type="ECO:0000313" key="13">
    <source>
        <dbReference type="Proteomes" id="UP000320475"/>
    </source>
</evidence>
<evidence type="ECO:0000259" key="9">
    <source>
        <dbReference type="Pfam" id="PF12214"/>
    </source>
</evidence>
<feature type="compositionally biased region" description="Basic and acidic residues" evidence="7">
    <location>
        <begin position="81"/>
        <end position="91"/>
    </location>
</feature>
<protein>
    <recommendedName>
        <fullName evidence="14">TPX2 C-terminal domain-containing protein</fullName>
    </recommendedName>
</protein>
<keyword evidence="5" id="KW-0206">Cytoskeleton</keyword>
<comment type="caution">
    <text evidence="11">The sequence shown here is derived from an EMBL/GenBank/DDBJ whole genome shotgun (WGS) entry which is preliminary data.</text>
</comment>
<dbReference type="GO" id="GO:0005819">
    <property type="term" value="C:spindle"/>
    <property type="evidence" value="ECO:0007669"/>
    <property type="project" value="UniProtKB-SubCell"/>
</dbReference>
<evidence type="ECO:0000256" key="3">
    <source>
        <dbReference type="ARBA" id="ARBA00005885"/>
    </source>
</evidence>
<feature type="region of interest" description="Disordered" evidence="7">
    <location>
        <begin position="294"/>
        <end position="409"/>
    </location>
</feature>
<feature type="domain" description="TPX2 central" evidence="9">
    <location>
        <begin position="447"/>
        <end position="530"/>
    </location>
</feature>
<dbReference type="OrthoDB" id="1684416at2759"/>
<evidence type="ECO:0000256" key="4">
    <source>
        <dbReference type="ARBA" id="ARBA00022490"/>
    </source>
</evidence>
<feature type="region of interest" description="Disordered" evidence="7">
    <location>
        <begin position="568"/>
        <end position="655"/>
    </location>
</feature>
<feature type="compositionally biased region" description="Basic residues" evidence="7">
    <location>
        <begin position="644"/>
        <end position="655"/>
    </location>
</feature>
<feature type="compositionally biased region" description="Basic and acidic residues" evidence="7">
    <location>
        <begin position="294"/>
        <end position="303"/>
    </location>
</feature>
<feature type="region of interest" description="Disordered" evidence="7">
    <location>
        <begin position="190"/>
        <end position="237"/>
    </location>
</feature>